<dbReference type="InterPro" id="IPR006694">
    <property type="entry name" value="Fatty_acid_hydroxylase"/>
</dbReference>
<feature type="transmembrane region" description="Helical" evidence="5">
    <location>
        <begin position="161"/>
        <end position="183"/>
    </location>
</feature>
<keyword evidence="2 5" id="KW-0812">Transmembrane</keyword>
<dbReference type="GO" id="GO:0008610">
    <property type="term" value="P:lipid biosynthetic process"/>
    <property type="evidence" value="ECO:0007669"/>
    <property type="project" value="InterPro"/>
</dbReference>
<dbReference type="RefSeq" id="WP_083562793.1">
    <property type="nucleotide sequence ID" value="NZ_AQQV01000003.1"/>
</dbReference>
<evidence type="ECO:0000256" key="3">
    <source>
        <dbReference type="ARBA" id="ARBA00022989"/>
    </source>
</evidence>
<dbReference type="Proteomes" id="UP000192342">
    <property type="component" value="Unassembled WGS sequence"/>
</dbReference>
<keyword evidence="3 5" id="KW-1133">Transmembrane helix</keyword>
<organism evidence="7 8">
    <name type="scientific">Oceanococcus atlanticus</name>
    <dbReference type="NCBI Taxonomy" id="1317117"/>
    <lineage>
        <taxon>Bacteria</taxon>
        <taxon>Pseudomonadati</taxon>
        <taxon>Pseudomonadota</taxon>
        <taxon>Gammaproteobacteria</taxon>
        <taxon>Chromatiales</taxon>
        <taxon>Oceanococcaceae</taxon>
        <taxon>Oceanococcus</taxon>
    </lineage>
</organism>
<comment type="subcellular location">
    <subcellularLocation>
        <location evidence="1">Membrane</location>
    </subcellularLocation>
</comment>
<dbReference type="GO" id="GO:0016491">
    <property type="term" value="F:oxidoreductase activity"/>
    <property type="evidence" value="ECO:0007669"/>
    <property type="project" value="InterPro"/>
</dbReference>
<evidence type="ECO:0000259" key="6">
    <source>
        <dbReference type="Pfam" id="PF04116"/>
    </source>
</evidence>
<evidence type="ECO:0000313" key="7">
    <source>
        <dbReference type="EMBL" id="ORE86443.1"/>
    </source>
</evidence>
<dbReference type="GO" id="GO:0016020">
    <property type="term" value="C:membrane"/>
    <property type="evidence" value="ECO:0007669"/>
    <property type="project" value="UniProtKB-SubCell"/>
</dbReference>
<evidence type="ECO:0000256" key="1">
    <source>
        <dbReference type="ARBA" id="ARBA00004370"/>
    </source>
</evidence>
<evidence type="ECO:0000313" key="8">
    <source>
        <dbReference type="Proteomes" id="UP000192342"/>
    </source>
</evidence>
<keyword evidence="4 5" id="KW-0472">Membrane</keyword>
<feature type="transmembrane region" description="Helical" evidence="5">
    <location>
        <begin position="6"/>
        <end position="30"/>
    </location>
</feature>
<dbReference type="STRING" id="1317117.ATO7_14138"/>
<comment type="caution">
    <text evidence="7">The sequence shown here is derived from an EMBL/GenBank/DDBJ whole genome shotgun (WGS) entry which is preliminary data.</text>
</comment>
<evidence type="ECO:0000256" key="4">
    <source>
        <dbReference type="ARBA" id="ARBA00023136"/>
    </source>
</evidence>
<evidence type="ECO:0000256" key="5">
    <source>
        <dbReference type="SAM" id="Phobius"/>
    </source>
</evidence>
<feature type="transmembrane region" description="Helical" evidence="5">
    <location>
        <begin position="84"/>
        <end position="105"/>
    </location>
</feature>
<keyword evidence="8" id="KW-1185">Reference proteome</keyword>
<dbReference type="OrthoDB" id="9770329at2"/>
<dbReference type="InterPro" id="IPR050307">
    <property type="entry name" value="Sterol_Desaturase_Related"/>
</dbReference>
<sequence>MSTTFWIALAVMFAVIGGLQYWLDWAVVSSRYSRYRLRTPGASYLGPQNKWLNVFLNNILALSILAAFLYHFGERILYPQWPGVAHFFGETFAVLLLYDLAYYFFHRGMHHPRLMKYVHGMHHKVRFPVASESVFLNPFEQMGAFVLLLGAVLLLGPISEASFLCMFFLYSSINVIVHSNLVFPHPAFRLFNFWVEKHDVHHDKFRYNYASIFPFWDQAFGTSK</sequence>
<reference evidence="7 8" key="1">
    <citation type="submission" date="2013-04" db="EMBL/GenBank/DDBJ databases">
        <title>Oceanococcus atlanticus 22II-S10r2 Genome Sequencing.</title>
        <authorList>
            <person name="Lai Q."/>
            <person name="Li G."/>
            <person name="Shao Z."/>
        </authorList>
    </citation>
    <scope>NUCLEOTIDE SEQUENCE [LARGE SCALE GENOMIC DNA]</scope>
    <source>
        <strain evidence="7 8">22II-S10r2</strain>
    </source>
</reference>
<name>A0A1Y1SD04_9GAMM</name>
<feature type="transmembrane region" description="Helical" evidence="5">
    <location>
        <begin position="51"/>
        <end position="72"/>
    </location>
</feature>
<proteinExistence type="predicted"/>
<accession>A0A1Y1SD04</accession>
<protein>
    <submittedName>
        <fullName evidence="7">Sterol desaturase</fullName>
    </submittedName>
</protein>
<feature type="transmembrane region" description="Helical" evidence="5">
    <location>
        <begin position="134"/>
        <end position="155"/>
    </location>
</feature>
<dbReference type="GO" id="GO:0005506">
    <property type="term" value="F:iron ion binding"/>
    <property type="evidence" value="ECO:0007669"/>
    <property type="project" value="InterPro"/>
</dbReference>
<dbReference type="PANTHER" id="PTHR11863">
    <property type="entry name" value="STEROL DESATURASE"/>
    <property type="match status" value="1"/>
</dbReference>
<feature type="domain" description="Fatty acid hydroxylase" evidence="6">
    <location>
        <begin position="92"/>
        <end position="222"/>
    </location>
</feature>
<dbReference type="Pfam" id="PF04116">
    <property type="entry name" value="FA_hydroxylase"/>
    <property type="match status" value="1"/>
</dbReference>
<dbReference type="EMBL" id="AQQV01000003">
    <property type="protein sequence ID" value="ORE86443.1"/>
    <property type="molecule type" value="Genomic_DNA"/>
</dbReference>
<evidence type="ECO:0000256" key="2">
    <source>
        <dbReference type="ARBA" id="ARBA00022692"/>
    </source>
</evidence>
<gene>
    <name evidence="7" type="ORF">ATO7_14138</name>
</gene>
<dbReference type="AlphaFoldDB" id="A0A1Y1SD04"/>